<evidence type="ECO:0000313" key="2">
    <source>
        <dbReference type="Proteomes" id="UP001165960"/>
    </source>
</evidence>
<protein>
    <submittedName>
        <fullName evidence="1">Uncharacterized protein</fullName>
    </submittedName>
</protein>
<proteinExistence type="predicted"/>
<comment type="caution">
    <text evidence="1">The sequence shown here is derived from an EMBL/GenBank/DDBJ whole genome shotgun (WGS) entry which is preliminary data.</text>
</comment>
<gene>
    <name evidence="1" type="ORF">DSO57_1000046</name>
</gene>
<sequence length="637" mass="71220">MQEKTRLLKTPPPSPIHLRALFQDCWEIGCPNVACIYYLRWFLPQGPPATKSERITLLSAMPTSFFYQLRTKFEGRNDLRETLCRLIPVGTNPVDSHMDDAQASLHAALVDDIIALINLPSASILQSKDEPAMEQLPPPNTSANNASGVAVKKLLNVLRSNNSAGRQLEAYLLRGIQSYRQGRFEEALSVMHLILTSNPSQPRPPSRDRSSGRGANLNDTQVCIATAQQIRTYSKIALFLMDGSETHRPTDADLSVLIPDKELLFPTQSDLERVASYYLKHGQYLELSKQYFSLAETFANEAESLTPISCIFFSLLGQLFDKVFSFFKKDIRELGIEKIASSSTSDIVKLQEIREKAKYLLDCTAKTKESHVVIESAIRALTSINAYECIYVLCGLFYSYALKSCTLQPFVFNTNCFGAMAVIMASPNFLPPHSKLSDVVNKIEAKTNVSVEVPGSTQYSELFLPLATFSLPYLPKKVDVCLGLFQAYALNGRYKKALRYFWEYASLISLCFSSISDLQNIFKSTNFSLALTCMQKLGAPTLLAAVLQLKRETLYAEAFSLLSKTAPLIISESYIPFLWDSTLIEYLCGYVWKDSPSTRKLLAGQLASFPQGQAGSSYLPEHLIQKLLINIEKDYLS</sequence>
<evidence type="ECO:0000313" key="1">
    <source>
        <dbReference type="EMBL" id="KAJ9063456.1"/>
    </source>
</evidence>
<dbReference type="EMBL" id="QTSX02004971">
    <property type="protein sequence ID" value="KAJ9063456.1"/>
    <property type="molecule type" value="Genomic_DNA"/>
</dbReference>
<dbReference type="Proteomes" id="UP001165960">
    <property type="component" value="Unassembled WGS sequence"/>
</dbReference>
<accession>A0ACC2SMR3</accession>
<name>A0ACC2SMR3_9FUNG</name>
<organism evidence="1 2">
    <name type="scientific">Entomophthora muscae</name>
    <dbReference type="NCBI Taxonomy" id="34485"/>
    <lineage>
        <taxon>Eukaryota</taxon>
        <taxon>Fungi</taxon>
        <taxon>Fungi incertae sedis</taxon>
        <taxon>Zoopagomycota</taxon>
        <taxon>Entomophthoromycotina</taxon>
        <taxon>Entomophthoromycetes</taxon>
        <taxon>Entomophthorales</taxon>
        <taxon>Entomophthoraceae</taxon>
        <taxon>Entomophthora</taxon>
    </lineage>
</organism>
<keyword evidence="2" id="KW-1185">Reference proteome</keyword>
<reference evidence="1" key="1">
    <citation type="submission" date="2022-04" db="EMBL/GenBank/DDBJ databases">
        <title>Genome of the entomopathogenic fungus Entomophthora muscae.</title>
        <authorList>
            <person name="Elya C."/>
            <person name="Lovett B.R."/>
            <person name="Lee E."/>
            <person name="Macias A.M."/>
            <person name="Hajek A.E."/>
            <person name="De Bivort B.L."/>
            <person name="Kasson M.T."/>
            <person name="De Fine Licht H.H."/>
            <person name="Stajich J.E."/>
        </authorList>
    </citation>
    <scope>NUCLEOTIDE SEQUENCE</scope>
    <source>
        <strain evidence="1">Berkeley</strain>
    </source>
</reference>